<dbReference type="Proteomes" id="UP000005510">
    <property type="component" value="Unassembled WGS sequence"/>
</dbReference>
<organism evidence="2 3">
    <name type="scientific">Parabacteroides johnsonii DSM 18315</name>
    <dbReference type="NCBI Taxonomy" id="537006"/>
    <lineage>
        <taxon>Bacteria</taxon>
        <taxon>Pseudomonadati</taxon>
        <taxon>Bacteroidota</taxon>
        <taxon>Bacteroidia</taxon>
        <taxon>Bacteroidales</taxon>
        <taxon>Tannerellaceae</taxon>
        <taxon>Parabacteroides</taxon>
    </lineage>
</organism>
<evidence type="ECO:0000259" key="1">
    <source>
        <dbReference type="SMART" id="SM00954"/>
    </source>
</evidence>
<dbReference type="InterPro" id="IPR007685">
    <property type="entry name" value="RelA_SpoT"/>
</dbReference>
<reference evidence="2 3" key="1">
    <citation type="submission" date="2008-10" db="EMBL/GenBank/DDBJ databases">
        <title>Draft genome sequence of Parabacteroides johnsonii (DSM 18315).</title>
        <authorList>
            <person name="Sudarsanam P."/>
            <person name="Ley R."/>
            <person name="Guruge J."/>
            <person name="Turnbaugh P.J."/>
            <person name="Mahowald M."/>
            <person name="Liep D."/>
            <person name="Gordon J."/>
        </authorList>
    </citation>
    <scope>NUCLEOTIDE SEQUENCE [LARGE SCALE GENOMIC DNA]</scope>
    <source>
        <strain evidence="2 3">DSM 18315</strain>
    </source>
</reference>
<comment type="caution">
    <text evidence="2">The sequence shown here is derived from an EMBL/GenBank/DDBJ whole genome shotgun (WGS) entry which is preliminary data.</text>
</comment>
<accession>B7B8Y0</accession>
<dbReference type="Gene3D" id="3.30.460.10">
    <property type="entry name" value="Beta Polymerase, domain 2"/>
    <property type="match status" value="1"/>
</dbReference>
<dbReference type="EMBL" id="ABYH01000138">
    <property type="protein sequence ID" value="EEC97112.1"/>
    <property type="molecule type" value="Genomic_DNA"/>
</dbReference>
<evidence type="ECO:0000313" key="2">
    <source>
        <dbReference type="EMBL" id="EEC97112.1"/>
    </source>
</evidence>
<dbReference type="CDD" id="cd05399">
    <property type="entry name" value="NT_Rel-Spo_like"/>
    <property type="match status" value="1"/>
</dbReference>
<sequence>IQKIMIGLELIKNNIEQDIQKQLNRIGILYRLHSRIKTADSITEKNERNHYSTSTKLMQDIIGFRVITYFEDDVKLVADYFSNHYIKDNLQYDEPKVNEFNPLRKNLVCRLNGDNLQIFNEVKSRHEELNFIDATFEIQFRTTLSEGWHEVEHNMRYKCKKEWNELEQESRALNGIYATLETSDYTLRNLFNDISYKQYKAHNYSGMIRNKFRLRFKLQDLSNDLLEIFNTDDNIIKRIFKLDRKDLLYKLVNSELRMPITFNNICFLCNYLYIHDERITQLTPSILLDDFKYYFSIE</sequence>
<feature type="domain" description="RelA/SpoT" evidence="1">
    <location>
        <begin position="34"/>
        <end position="163"/>
    </location>
</feature>
<evidence type="ECO:0000313" key="3">
    <source>
        <dbReference type="Proteomes" id="UP000005510"/>
    </source>
</evidence>
<protein>
    <submittedName>
        <fullName evidence="2">RelA/SpoT domain protein</fullName>
    </submittedName>
</protein>
<dbReference type="RefSeq" id="WP_008148189.1">
    <property type="nucleotide sequence ID" value="NZ_DS996447.1"/>
</dbReference>
<name>B7B8Y0_9BACT</name>
<dbReference type="InterPro" id="IPR043519">
    <property type="entry name" value="NT_sf"/>
</dbReference>
<dbReference type="SMART" id="SM00954">
    <property type="entry name" value="RelA_SpoT"/>
    <property type="match status" value="1"/>
</dbReference>
<dbReference type="HOGENOM" id="CLU_932272_0_0_10"/>
<feature type="non-terminal residue" evidence="2">
    <location>
        <position position="1"/>
    </location>
</feature>
<dbReference type="Pfam" id="PF04607">
    <property type="entry name" value="RelA_SpoT"/>
    <property type="match status" value="1"/>
</dbReference>
<gene>
    <name evidence="2" type="ORF">PRABACTJOHN_01482</name>
</gene>
<dbReference type="PANTHER" id="PTHR41773:SF1">
    <property type="entry name" value="RELA_SPOT DOMAIN-CONTAINING PROTEIN"/>
    <property type="match status" value="1"/>
</dbReference>
<dbReference type="PANTHER" id="PTHR41773">
    <property type="entry name" value="GTP PYROPHOSPHATASE-RELATED"/>
    <property type="match status" value="1"/>
</dbReference>
<dbReference type="STRING" id="537006.PRABACTJOHN_01482"/>
<proteinExistence type="predicted"/>
<dbReference type="AlphaFoldDB" id="B7B8Y0"/>
<dbReference type="SUPFAM" id="SSF81301">
    <property type="entry name" value="Nucleotidyltransferase"/>
    <property type="match status" value="1"/>
</dbReference>
<reference evidence="2 3" key="2">
    <citation type="submission" date="2008-10" db="EMBL/GenBank/DDBJ databases">
        <authorList>
            <person name="Fulton L."/>
            <person name="Clifton S."/>
            <person name="Fulton B."/>
            <person name="Xu J."/>
            <person name="Minx P."/>
            <person name="Pepin K.H."/>
            <person name="Johnson M."/>
            <person name="Bhonagiri V."/>
            <person name="Nash W.E."/>
            <person name="Mardis E.R."/>
            <person name="Wilson R.K."/>
        </authorList>
    </citation>
    <scope>NUCLEOTIDE SEQUENCE [LARGE SCALE GENOMIC DNA]</scope>
    <source>
        <strain evidence="2 3">DSM 18315</strain>
    </source>
</reference>
<dbReference type="GO" id="GO:0015969">
    <property type="term" value="P:guanosine tetraphosphate metabolic process"/>
    <property type="evidence" value="ECO:0007669"/>
    <property type="project" value="InterPro"/>
</dbReference>